<dbReference type="GO" id="GO:1990269">
    <property type="term" value="F:RNA polymerase II C-terminal domain phosphoserine binding"/>
    <property type="evidence" value="ECO:0007669"/>
    <property type="project" value="TreeGrafter"/>
</dbReference>
<keyword evidence="9" id="KW-1185">Reference proteome</keyword>
<keyword evidence="3" id="KW-0804">Transcription</keyword>
<organism evidence="8 9">
    <name type="scientific">Euroglyphus maynei</name>
    <name type="common">Mayne's house dust mite</name>
    <dbReference type="NCBI Taxonomy" id="6958"/>
    <lineage>
        <taxon>Eukaryota</taxon>
        <taxon>Metazoa</taxon>
        <taxon>Ecdysozoa</taxon>
        <taxon>Arthropoda</taxon>
        <taxon>Chelicerata</taxon>
        <taxon>Arachnida</taxon>
        <taxon>Acari</taxon>
        <taxon>Acariformes</taxon>
        <taxon>Sarcoptiformes</taxon>
        <taxon>Astigmata</taxon>
        <taxon>Psoroptidia</taxon>
        <taxon>Analgoidea</taxon>
        <taxon>Pyroglyphidae</taxon>
        <taxon>Pyroglyphinae</taxon>
        <taxon>Euroglyphus</taxon>
    </lineage>
</organism>
<evidence type="ECO:0000256" key="2">
    <source>
        <dbReference type="ARBA" id="ARBA00023015"/>
    </source>
</evidence>
<evidence type="ECO:0000256" key="6">
    <source>
        <dbReference type="SAM" id="MobiDB-lite"/>
    </source>
</evidence>
<keyword evidence="5" id="KW-0175">Coiled coil</keyword>
<dbReference type="Proteomes" id="UP000194236">
    <property type="component" value="Unassembled WGS sequence"/>
</dbReference>
<dbReference type="SUPFAM" id="SSF159042">
    <property type="entry name" value="Plus3-like"/>
    <property type="match status" value="1"/>
</dbReference>
<reference evidence="8 9" key="1">
    <citation type="submission" date="2017-03" db="EMBL/GenBank/DDBJ databases">
        <title>Genome Survey of Euroglyphus maynei.</title>
        <authorList>
            <person name="Arlian L.G."/>
            <person name="Morgan M.S."/>
            <person name="Rider S.D."/>
        </authorList>
    </citation>
    <scope>NUCLEOTIDE SEQUENCE [LARGE SCALE GENOMIC DNA]</scope>
    <source>
        <strain evidence="8">Arlian Lab</strain>
        <tissue evidence="8">Whole body</tissue>
    </source>
</reference>
<feature type="region of interest" description="Disordered" evidence="6">
    <location>
        <begin position="565"/>
        <end position="595"/>
    </location>
</feature>
<feature type="compositionally biased region" description="Basic and acidic residues" evidence="6">
    <location>
        <begin position="74"/>
        <end position="102"/>
    </location>
</feature>
<feature type="compositionally biased region" description="Basic and acidic residues" evidence="6">
    <location>
        <begin position="456"/>
        <end position="471"/>
    </location>
</feature>
<feature type="compositionally biased region" description="Basic and acidic residues" evidence="6">
    <location>
        <begin position="45"/>
        <end position="63"/>
    </location>
</feature>
<comment type="subcellular location">
    <subcellularLocation>
        <location evidence="1">Nucleus</location>
    </subcellularLocation>
</comment>
<dbReference type="PROSITE" id="PS51360">
    <property type="entry name" value="PLUS3"/>
    <property type="match status" value="1"/>
</dbReference>
<feature type="domain" description="Plus3" evidence="7">
    <location>
        <begin position="187"/>
        <end position="318"/>
    </location>
</feature>
<gene>
    <name evidence="8" type="ORF">BLA29_001176</name>
</gene>
<feature type="region of interest" description="Disordered" evidence="6">
    <location>
        <begin position="45"/>
        <end position="173"/>
    </location>
</feature>
<feature type="compositionally biased region" description="Low complexity" evidence="6">
    <location>
        <begin position="495"/>
        <end position="511"/>
    </location>
</feature>
<dbReference type="OrthoDB" id="166375at2759"/>
<name>A0A1Y3BS07_EURMA</name>
<feature type="region of interest" description="Disordered" evidence="6">
    <location>
        <begin position="441"/>
        <end position="473"/>
    </location>
</feature>
<evidence type="ECO:0000259" key="7">
    <source>
        <dbReference type="PROSITE" id="PS51360"/>
    </source>
</evidence>
<dbReference type="AlphaFoldDB" id="A0A1Y3BS07"/>
<dbReference type="GO" id="GO:0016593">
    <property type="term" value="C:Cdc73/Paf1 complex"/>
    <property type="evidence" value="ECO:0007669"/>
    <property type="project" value="TreeGrafter"/>
</dbReference>
<evidence type="ECO:0000256" key="5">
    <source>
        <dbReference type="SAM" id="Coils"/>
    </source>
</evidence>
<sequence>MGDEEDQRKLAQMTEKEREQELFNRSEKREVLRTRFEIERKLRLAKKQEMKKKANDKQNDKNFDSAFTESASRSIERRRNMEDKRKVKDAMKGLKAEREKKKEKLKQKLKATDVYSDSSDSDDSNSDARITKKDRKKSSTSEDFSSSSSISDDSDVDTKGKSNKRDKDDWDNNEQFADHMDDVEQFDFTIEHLNSIRISRFKMEKWCHSPFFRDTVMHAFVRIGIGNSSLSQYIVGQIVDIVETGKIYTLGKTRTNKGIKLKHANDIEKVFRLEYVSNSEFTENEFQEWHSKMIAGKCDFPSKDLVERKKVDIQKAINYNYSNEDIELIVAEKERFKNKPTNFAVKKTQLMKEKEFAEMNGDHDKAIEIGREIDRLEEESKKLDKKRTQSIASISFINERNRMRNIKEAERAIAESAKEAQNQKDDPFTRRKCAPTMIHVFNKNKSNQSHPIEANEQSKELDSQKSSKDLSESNENIDMIDSAINTNKNIPSCGLSLNNQSKSTNNTSQNNEDNTDMFSVHDFDIKIDFENLDFGLNNNNNSSSISSQNSSLLFSGLSNNKPNGFSVARSNPLPNSGTNRRSLNLDEYKKKKGLI</sequence>
<feature type="compositionally biased region" description="Basic and acidic residues" evidence="6">
    <location>
        <begin position="156"/>
        <end position="173"/>
    </location>
</feature>
<dbReference type="Gene3D" id="3.90.70.200">
    <property type="entry name" value="Plus-3 domain"/>
    <property type="match status" value="1"/>
</dbReference>
<comment type="caution">
    <text evidence="8">The sequence shown here is derived from an EMBL/GenBank/DDBJ whole genome shotgun (WGS) entry which is preliminary data.</text>
</comment>
<protein>
    <submittedName>
        <fullName evidence="8">RNA polymerase-associated protein RTF1-like protein</fullName>
    </submittedName>
</protein>
<feature type="compositionally biased region" description="Low complexity" evidence="6">
    <location>
        <begin position="141"/>
        <end position="151"/>
    </location>
</feature>
<feature type="compositionally biased region" description="Polar residues" evidence="6">
    <location>
        <begin position="568"/>
        <end position="582"/>
    </location>
</feature>
<evidence type="ECO:0000256" key="3">
    <source>
        <dbReference type="ARBA" id="ARBA00023163"/>
    </source>
</evidence>
<dbReference type="PANTHER" id="PTHR13115:SF8">
    <property type="entry name" value="RNA POLYMERASE-ASSOCIATED PROTEIN RTF1 HOMOLOG"/>
    <property type="match status" value="1"/>
</dbReference>
<keyword evidence="4" id="KW-0539">Nucleus</keyword>
<evidence type="ECO:0000256" key="4">
    <source>
        <dbReference type="ARBA" id="ARBA00023242"/>
    </source>
</evidence>
<evidence type="ECO:0000313" key="8">
    <source>
        <dbReference type="EMBL" id="OTF82814.1"/>
    </source>
</evidence>
<dbReference type="GO" id="GO:0003677">
    <property type="term" value="F:DNA binding"/>
    <property type="evidence" value="ECO:0007669"/>
    <property type="project" value="InterPro"/>
</dbReference>
<dbReference type="InterPro" id="IPR004343">
    <property type="entry name" value="Plus-3_dom"/>
</dbReference>
<dbReference type="SMART" id="SM00719">
    <property type="entry name" value="Plus3"/>
    <property type="match status" value="1"/>
</dbReference>
<evidence type="ECO:0000256" key="1">
    <source>
        <dbReference type="ARBA" id="ARBA00004123"/>
    </source>
</evidence>
<feature type="coiled-coil region" evidence="5">
    <location>
        <begin position="366"/>
        <end position="426"/>
    </location>
</feature>
<dbReference type="Pfam" id="PF03126">
    <property type="entry name" value="Plus-3"/>
    <property type="match status" value="1"/>
</dbReference>
<dbReference type="PANTHER" id="PTHR13115">
    <property type="entry name" value="RNA POLYMERASE-ASSOCIATED PROTEIN RTF1 HOMOLOG"/>
    <property type="match status" value="1"/>
</dbReference>
<proteinExistence type="predicted"/>
<dbReference type="EMBL" id="MUJZ01006618">
    <property type="protein sequence ID" value="OTF82814.1"/>
    <property type="molecule type" value="Genomic_DNA"/>
</dbReference>
<feature type="region of interest" description="Disordered" evidence="6">
    <location>
        <begin position="1"/>
        <end position="25"/>
    </location>
</feature>
<evidence type="ECO:0000313" key="9">
    <source>
        <dbReference type="Proteomes" id="UP000194236"/>
    </source>
</evidence>
<keyword evidence="2" id="KW-0805">Transcription regulation</keyword>
<accession>A0A1Y3BS07</accession>
<feature type="region of interest" description="Disordered" evidence="6">
    <location>
        <begin position="494"/>
        <end position="516"/>
    </location>
</feature>
<dbReference type="InterPro" id="IPR036128">
    <property type="entry name" value="Plus3-like_sf"/>
</dbReference>